<evidence type="ECO:0000256" key="1">
    <source>
        <dbReference type="SAM" id="SignalP"/>
    </source>
</evidence>
<dbReference type="PANTHER" id="PTHR12110:SF41">
    <property type="entry name" value="INOSOSE DEHYDRATASE"/>
    <property type="match status" value="1"/>
</dbReference>
<dbReference type="PANTHER" id="PTHR12110">
    <property type="entry name" value="HYDROXYPYRUVATE ISOMERASE"/>
    <property type="match status" value="1"/>
</dbReference>
<dbReference type="InterPro" id="IPR013022">
    <property type="entry name" value="Xyl_isomerase-like_TIM-brl"/>
</dbReference>
<evidence type="ECO:0000259" key="2">
    <source>
        <dbReference type="Pfam" id="PF01261"/>
    </source>
</evidence>
<dbReference type="SUPFAM" id="SSF51658">
    <property type="entry name" value="Xylose isomerase-like"/>
    <property type="match status" value="1"/>
</dbReference>
<dbReference type="InterPro" id="IPR050312">
    <property type="entry name" value="IolE/XylAMocC-like"/>
</dbReference>
<reference evidence="4" key="2">
    <citation type="submission" date="2022-10" db="EMBL/GenBank/DDBJ databases">
        <title>Human gut microbiome strain richness.</title>
        <authorList>
            <person name="Chen-Liaw A."/>
        </authorList>
    </citation>
    <scope>NUCLEOTIDE SEQUENCE</scope>
    <source>
        <strain evidence="4">BSD2780120875st1_E1_BSD2780120875_150330</strain>
    </source>
</reference>
<comment type="caution">
    <text evidence="3">The sequence shown here is derived from an EMBL/GenBank/DDBJ whole genome shotgun (WGS) entry which is preliminary data.</text>
</comment>
<sequence length="302" mass="34597">MKTKIYLCALAALFMIPQAMTAQTKKKAKKEVAIQLYSVRDILNKVDNKDGKCDPTYTALLKKLANMGYTGVEAANYNNGKFYDRTPQQFKKDVESAGLKVLSSHCTRQLSKEELASGDLSESLQWWDQCIADHKAAGMKYIVAPWMDVPKTLKDLNTYCTYFNEIGKRCKQQGLSFGYHNHAHEFQKVEDKVMYDYMLEHTNPEYVFFQMDLYWVVRGQNSPVDYFNKYPGRFKIFHVKDHREIGQSGMVGFDAIFKNAKTAGVNYLVAEIEGYSMPVEESVEVSLDYLLDAPFVKSSYAK</sequence>
<dbReference type="GO" id="GO:0016853">
    <property type="term" value="F:isomerase activity"/>
    <property type="evidence" value="ECO:0007669"/>
    <property type="project" value="UniProtKB-KW"/>
</dbReference>
<evidence type="ECO:0000313" key="4">
    <source>
        <dbReference type="EMBL" id="MDC2741971.1"/>
    </source>
</evidence>
<keyword evidence="3" id="KW-0413">Isomerase</keyword>
<feature type="signal peptide" evidence="1">
    <location>
        <begin position="1"/>
        <end position="21"/>
    </location>
</feature>
<dbReference type="Pfam" id="PF01261">
    <property type="entry name" value="AP_endonuc_2"/>
    <property type="match status" value="1"/>
</dbReference>
<organism evidence="3 5">
    <name type="scientific">Bacteroides ovatus</name>
    <dbReference type="NCBI Taxonomy" id="28116"/>
    <lineage>
        <taxon>Bacteria</taxon>
        <taxon>Pseudomonadati</taxon>
        <taxon>Bacteroidota</taxon>
        <taxon>Bacteroidia</taxon>
        <taxon>Bacteroidales</taxon>
        <taxon>Bacteroidaceae</taxon>
        <taxon>Bacteroides</taxon>
    </lineage>
</organism>
<dbReference type="AlphaFoldDB" id="A0A139LF91"/>
<keyword evidence="1" id="KW-0732">Signal</keyword>
<name>A0A139LF91_BACOV</name>
<dbReference type="Gene3D" id="3.20.20.150">
    <property type="entry name" value="Divalent-metal-dependent TIM barrel enzymes"/>
    <property type="match status" value="1"/>
</dbReference>
<protein>
    <submittedName>
        <fullName evidence="3">Sugar phosphate isomerase/epimerase</fullName>
    </submittedName>
</protein>
<evidence type="ECO:0000313" key="3">
    <source>
        <dbReference type="EMBL" id="KAA3929787.1"/>
    </source>
</evidence>
<reference evidence="3 5" key="1">
    <citation type="journal article" date="2019" name="Nat. Med.">
        <title>A library of human gut bacterial isolates paired with longitudinal multiomics data enables mechanistic microbiome research.</title>
        <authorList>
            <person name="Poyet M."/>
            <person name="Groussin M."/>
            <person name="Gibbons S.M."/>
            <person name="Avila-Pacheco J."/>
            <person name="Jiang X."/>
            <person name="Kearney S.M."/>
            <person name="Perrotta A.R."/>
            <person name="Berdy B."/>
            <person name="Zhao S."/>
            <person name="Lieberman T.D."/>
            <person name="Swanson P.K."/>
            <person name="Smith M."/>
            <person name="Roesemann S."/>
            <person name="Alexander J.E."/>
            <person name="Rich S.A."/>
            <person name="Livny J."/>
            <person name="Vlamakis H."/>
            <person name="Clish C."/>
            <person name="Bullock K."/>
            <person name="Deik A."/>
            <person name="Scott J."/>
            <person name="Pierce K.A."/>
            <person name="Xavier R.J."/>
            <person name="Alm E.J."/>
        </authorList>
    </citation>
    <scope>NUCLEOTIDE SEQUENCE [LARGE SCALE GENOMIC DNA]</scope>
    <source>
        <strain evidence="3 5">BIOML-A160</strain>
    </source>
</reference>
<dbReference type="EMBL" id="VWLB01000008">
    <property type="protein sequence ID" value="KAA3929787.1"/>
    <property type="molecule type" value="Genomic_DNA"/>
</dbReference>
<dbReference type="InterPro" id="IPR036237">
    <property type="entry name" value="Xyl_isomerase-like_sf"/>
</dbReference>
<gene>
    <name evidence="3" type="ORF">F3F25_06565</name>
    <name evidence="4" type="ORF">PO382_07015</name>
</gene>
<accession>A0A139LF91</accession>
<evidence type="ECO:0000313" key="5">
    <source>
        <dbReference type="Proteomes" id="UP000365824"/>
    </source>
</evidence>
<dbReference type="Proteomes" id="UP001219389">
    <property type="component" value="Unassembled WGS sequence"/>
</dbReference>
<dbReference type="Proteomes" id="UP000365824">
    <property type="component" value="Unassembled WGS sequence"/>
</dbReference>
<dbReference type="STRING" id="28116.Bovatus_02227"/>
<feature type="domain" description="Xylose isomerase-like TIM barrel" evidence="2">
    <location>
        <begin position="62"/>
        <end position="290"/>
    </location>
</feature>
<dbReference type="EMBL" id="JAQNZF010000007">
    <property type="protein sequence ID" value="MDC2741971.1"/>
    <property type="molecule type" value="Genomic_DNA"/>
</dbReference>
<dbReference type="RefSeq" id="WP_061447779.1">
    <property type="nucleotide sequence ID" value="NZ_CAXTIO010000012.1"/>
</dbReference>
<feature type="chain" id="PRO_5042682077" evidence="1">
    <location>
        <begin position="22"/>
        <end position="302"/>
    </location>
</feature>
<proteinExistence type="predicted"/>